<dbReference type="Gene3D" id="1.10.1200.10">
    <property type="entry name" value="ACP-like"/>
    <property type="match status" value="2"/>
</dbReference>
<evidence type="ECO:0000313" key="6">
    <source>
        <dbReference type="Proteomes" id="UP000309819"/>
    </source>
</evidence>
<dbReference type="InterPro" id="IPR020845">
    <property type="entry name" value="AMP-binding_CS"/>
</dbReference>
<dbReference type="Gene3D" id="3.30.300.30">
    <property type="match status" value="2"/>
</dbReference>
<name>A0A5R8ZHJ1_9PSED</name>
<dbReference type="GO" id="GO:0043041">
    <property type="term" value="P:amino acid activation for nonribosomal peptide biosynthetic process"/>
    <property type="evidence" value="ECO:0007669"/>
    <property type="project" value="TreeGrafter"/>
</dbReference>
<dbReference type="Pfam" id="PF13193">
    <property type="entry name" value="AMP-binding_C"/>
    <property type="match status" value="1"/>
</dbReference>
<dbReference type="SUPFAM" id="SSF56801">
    <property type="entry name" value="Acetyl-CoA synthetase-like"/>
    <property type="match status" value="2"/>
</dbReference>
<dbReference type="InterPro" id="IPR025110">
    <property type="entry name" value="AMP-bd_C"/>
</dbReference>
<reference evidence="5 6" key="1">
    <citation type="submission" date="2019-05" db="EMBL/GenBank/DDBJ databases">
        <title>Pseudomonas sp. SC006 isolated from lettuce that can produce HBGAs.</title>
        <authorList>
            <person name="Wang D."/>
            <person name="Liao N."/>
            <person name="Liu D."/>
            <person name="Zhang Z."/>
            <person name="Zou S."/>
        </authorList>
    </citation>
    <scope>NUCLEOTIDE SEQUENCE [LARGE SCALE GENOMIC DNA]</scope>
    <source>
        <strain evidence="5 6">SC006</strain>
    </source>
</reference>
<dbReference type="EMBL" id="VAUO01000001">
    <property type="protein sequence ID" value="TLP65231.1"/>
    <property type="molecule type" value="Genomic_DNA"/>
</dbReference>
<dbReference type="OrthoDB" id="9757559at2"/>
<dbReference type="InterPro" id="IPR023213">
    <property type="entry name" value="CAT-like_dom_sf"/>
</dbReference>
<dbReference type="SUPFAM" id="SSF47336">
    <property type="entry name" value="ACP-like"/>
    <property type="match status" value="2"/>
</dbReference>
<dbReference type="InterPro" id="IPR010071">
    <property type="entry name" value="AA_adenyl_dom"/>
</dbReference>
<dbReference type="PROSITE" id="PS00012">
    <property type="entry name" value="PHOSPHOPANTETHEINE"/>
    <property type="match status" value="1"/>
</dbReference>
<dbReference type="Gene3D" id="3.30.559.10">
    <property type="entry name" value="Chloramphenicol acetyltransferase-like domain"/>
    <property type="match status" value="2"/>
</dbReference>
<dbReference type="Gene3D" id="3.40.50.980">
    <property type="match status" value="4"/>
</dbReference>
<feature type="domain" description="Carrier" evidence="4">
    <location>
        <begin position="2013"/>
        <end position="2087"/>
    </location>
</feature>
<dbReference type="Pfam" id="PF00668">
    <property type="entry name" value="Condensation"/>
    <property type="match status" value="2"/>
</dbReference>
<dbReference type="InterPro" id="IPR000873">
    <property type="entry name" value="AMP-dep_synth/lig_dom"/>
</dbReference>
<sequence length="2106" mass="229945">MSATDTYPLTTAQRDIWLDQISRGDSPLYNIGGYIELDGELDTALLGQALAHLVALHDGLRTQLLPCAADGLPRQRFEPSLSLGLALFDLSDEADPQAAARHLMRQRMMQRFDLQGGPLARFFLVKLNPQRHLLAGQAHHLIIDGWGFDQLFCQLGQYYGRLQQGQPLPAQAPSYSAFIHDDVAYQASARHARDRAYWLAKFEALPEPLVLPKGLAPLAADTTPPSQALDLPFDSNLLARMQCLAGQLNASALHVLLAALHVYCSRIWQRDEWVVGLPVRNRANPSFKATLGLFTQVSALRMSFGRQLGFTDLVHGIRDSLRQDYRHQRFALSELNRALGLLREDRGQLFELSVSFEEDGNALRYGQIQGRSVKVSSGHEPTPLTLHLRSNRQTGEAWLHLVYNLAWFSAQQAQALADRLLHILHQALADPALAVADFDLPSAAEHAQLQAWGQGQRQDLPVQARCVHRRIEAQASLAPQAVAAWHEGRSLSYAELNGRANHLAERLIALGVLPEDRVAICARRGLDTLVGLLAVLKAGAGYVPLDPAHPGERLAWLLEDCAPKALLSQARIDLPVSGIPRLDLDPATPLMADNPVVPGLRPDNLAYVIYTSGSTGQPKGVMVEHRMLENLIDWHCRAFGLKASEQVSCLAGFGFDAMAWEVWPTLCAGATLHLAPRQEGAEDIDSLLRWWRDQPLDLSFLPTPVAEHALGQGHDHPTLRTLLIGGDRLRQLKRSPRHALVNNYGPTEATVVASYGALHSGGPLHIGGPVDNARLYVLDSYQRLLPPGVVGELYVAGAGVARGYLGRPDLTAERFLDDPFHGGRMYRTGDLVRWLADGTLEYLGRNDDQVKIRGVRVELGEIEAALTRHPALQECVVMVQGGHLLAWFIASAEVTPRQLHQHLAEHLPTALLPSAYQVMQAWPLTANGKLDRQALPAPGAEACIRHTYVAPEGAIEQRLAVLWAELLGIAQVGRHDHFFELGGHSLLAVQLIERMRAEGLHADVQVLFGQPTLASLAAATRRNAMQRVPDNRVPAACEQLTPDLLVLTSLAQADIDRIVAAIPGGAPNVQEIYPLAPLQQGLLYHHITDTCDPYQQQALFSFASREQVELFSHALQQVIARHDILRTSLAWEALAQPQQVVWRHAALPMRKLPAGRDAEARLRATCEPLDLRHAPLMALGVAEDTEQRRWLGLLRFHHLVNDAVSLGLLMAELRAFMAGQGAEIPASVPYRNFAVAHRAAGREEQHEAFFTQLLGDFQSPTRVLGVDSLPVDPDDLQSLEHSLPPALVQALQALARQHDVSLASLFHLAWAQVLGCLSGSDEVVFGTVLLGRLAAGEGAERALGMFINTLPLRVRLAGLSLGQALTRTHQGLAGLLAHEDAPQVLAQRCSALPAGVPLFDSLVNYRQGSAPGQVGLPGVELLEASEVVSQPLMLAVDEHREAIQLNLRAPRTLGVARLLAYLLHTLEGLLGHGAQRPLEQLCSVPVEELQPLLVGLNATDDASSPVHQTWPALFAQQVRRCPDAVAVQAGEQRLSYRQLDEQSNRLAHQLRAMGVQPDSRVAICVERSLALVVGLLGILKAGGAYVPLDPSYPDERLRYMLADSTPQVLLVHAASAGLLAGSGVPTLDLDRDTWHQQPAHAPVVPGLHPGNLAYVIYTSGSTGTPKGVMVEHRGLCNLMHWSTGLCPPRPGDALLQRAPFSFDGSVWELFWPLSAGLRLVLARPDGHRDPAYLAELIQTQGVTCVKFVPAMLQPFLDVEGVERCTGLRDIFCGGGELTLAMAAAVRTRLPWVRLHNVYGPTEATVDSTAWTLEPEQALPLGAPPIGRPICNTRLYLLDTHDRPVPFGAVGQLHIGGVGVARGYLGLPALQAERFIASPFVAGERLYRTGDLARYRADGELEFLGRNDFQLKLRGLRVEPGEIEVQLASYPGLEQALVSMHEERLVAWFTCRPGYSAPGLEALRCHMLARLPEHLVPSAFVALDTWPLSPNGKVDRQALPAPGPDAVISRQYQAPQGELEAALAQIWSEVLRIEQVGRDDNFFELGGHSLLAVSLVARMRQAGLHADARSLFSQPTLAGLAASTQSQAARVEVPRTTIPGLAARRRL</sequence>
<evidence type="ECO:0000259" key="4">
    <source>
        <dbReference type="PROSITE" id="PS50075"/>
    </source>
</evidence>
<dbReference type="FunFam" id="1.10.1200.10:FF:000005">
    <property type="entry name" value="Nonribosomal peptide synthetase 1"/>
    <property type="match status" value="2"/>
</dbReference>
<keyword evidence="3" id="KW-0597">Phosphoprotein</keyword>
<dbReference type="Pfam" id="PF00501">
    <property type="entry name" value="AMP-binding"/>
    <property type="match status" value="2"/>
</dbReference>
<dbReference type="GO" id="GO:0003824">
    <property type="term" value="F:catalytic activity"/>
    <property type="evidence" value="ECO:0007669"/>
    <property type="project" value="InterPro"/>
</dbReference>
<dbReference type="FunFam" id="3.40.50.12780:FF:000012">
    <property type="entry name" value="Non-ribosomal peptide synthetase"/>
    <property type="match status" value="1"/>
</dbReference>
<protein>
    <submittedName>
        <fullName evidence="5">Amino acid adenylation domain-containing protein</fullName>
    </submittedName>
</protein>
<dbReference type="InterPro" id="IPR036736">
    <property type="entry name" value="ACP-like_sf"/>
</dbReference>
<evidence type="ECO:0000256" key="1">
    <source>
        <dbReference type="ARBA" id="ARBA00001957"/>
    </source>
</evidence>
<accession>A0A5R8ZHJ1</accession>
<dbReference type="InterPro" id="IPR006162">
    <property type="entry name" value="Ppantetheine_attach_site"/>
</dbReference>
<dbReference type="PANTHER" id="PTHR45527">
    <property type="entry name" value="NONRIBOSOMAL PEPTIDE SYNTHETASE"/>
    <property type="match status" value="1"/>
</dbReference>
<feature type="domain" description="Carrier" evidence="4">
    <location>
        <begin position="950"/>
        <end position="1024"/>
    </location>
</feature>
<dbReference type="InterPro" id="IPR020806">
    <property type="entry name" value="PKS_PP-bd"/>
</dbReference>
<dbReference type="PANTHER" id="PTHR45527:SF1">
    <property type="entry name" value="FATTY ACID SYNTHASE"/>
    <property type="match status" value="1"/>
</dbReference>
<dbReference type="PROSITE" id="PS50075">
    <property type="entry name" value="CARRIER"/>
    <property type="match status" value="2"/>
</dbReference>
<dbReference type="SUPFAM" id="SSF52777">
    <property type="entry name" value="CoA-dependent acyltransferases"/>
    <property type="match status" value="4"/>
</dbReference>
<organism evidence="5 6">
    <name type="scientific">Pseudomonas mosselii</name>
    <dbReference type="NCBI Taxonomy" id="78327"/>
    <lineage>
        <taxon>Bacteria</taxon>
        <taxon>Pseudomonadati</taxon>
        <taxon>Pseudomonadota</taxon>
        <taxon>Gammaproteobacteria</taxon>
        <taxon>Pseudomonadales</taxon>
        <taxon>Pseudomonadaceae</taxon>
        <taxon>Pseudomonas</taxon>
    </lineage>
</organism>
<dbReference type="FunFam" id="3.40.50.980:FF:000001">
    <property type="entry name" value="Non-ribosomal peptide synthetase"/>
    <property type="match status" value="2"/>
</dbReference>
<comment type="caution">
    <text evidence="5">The sequence shown here is derived from an EMBL/GenBank/DDBJ whole genome shotgun (WGS) entry which is preliminary data.</text>
</comment>
<evidence type="ECO:0000256" key="3">
    <source>
        <dbReference type="ARBA" id="ARBA00022553"/>
    </source>
</evidence>
<comment type="cofactor">
    <cofactor evidence="1">
        <name>pantetheine 4'-phosphate</name>
        <dbReference type="ChEBI" id="CHEBI:47942"/>
    </cofactor>
</comment>
<dbReference type="CDD" id="cd19544">
    <property type="entry name" value="E-C_NRPS"/>
    <property type="match status" value="1"/>
</dbReference>
<dbReference type="Proteomes" id="UP000309819">
    <property type="component" value="Unassembled WGS sequence"/>
</dbReference>
<gene>
    <name evidence="5" type="ORF">FEM01_03400</name>
</gene>
<dbReference type="CDD" id="cd17646">
    <property type="entry name" value="A_NRPS_AB3403-like"/>
    <property type="match status" value="1"/>
</dbReference>
<dbReference type="GO" id="GO:0005737">
    <property type="term" value="C:cytoplasm"/>
    <property type="evidence" value="ECO:0007669"/>
    <property type="project" value="TreeGrafter"/>
</dbReference>
<dbReference type="FunFam" id="2.30.38.10:FF:000001">
    <property type="entry name" value="Non-ribosomal peptide synthetase PvdI"/>
    <property type="match status" value="2"/>
</dbReference>
<dbReference type="SMART" id="SM00823">
    <property type="entry name" value="PKS_PP"/>
    <property type="match status" value="2"/>
</dbReference>
<dbReference type="Gene3D" id="2.30.38.10">
    <property type="entry name" value="Luciferase, Domain 3"/>
    <property type="match status" value="2"/>
</dbReference>
<evidence type="ECO:0000256" key="2">
    <source>
        <dbReference type="ARBA" id="ARBA00022450"/>
    </source>
</evidence>
<keyword evidence="2" id="KW-0596">Phosphopantetheine</keyword>
<dbReference type="Gene3D" id="3.30.559.30">
    <property type="entry name" value="Nonribosomal peptide synthetase, condensation domain"/>
    <property type="match status" value="2"/>
</dbReference>
<dbReference type="GO" id="GO:0044550">
    <property type="term" value="P:secondary metabolite biosynthetic process"/>
    <property type="evidence" value="ECO:0007669"/>
    <property type="project" value="TreeGrafter"/>
</dbReference>
<dbReference type="InterPro" id="IPR009081">
    <property type="entry name" value="PP-bd_ACP"/>
</dbReference>
<dbReference type="PROSITE" id="PS00455">
    <property type="entry name" value="AMP_BINDING"/>
    <property type="match status" value="2"/>
</dbReference>
<dbReference type="FunFam" id="3.40.50.980:FF:000002">
    <property type="entry name" value="Enterobactin synthetase component F"/>
    <property type="match status" value="1"/>
</dbReference>
<evidence type="ECO:0000313" key="5">
    <source>
        <dbReference type="EMBL" id="TLP65231.1"/>
    </source>
</evidence>
<dbReference type="Pfam" id="PF00550">
    <property type="entry name" value="PP-binding"/>
    <property type="match status" value="2"/>
</dbReference>
<proteinExistence type="predicted"/>
<keyword evidence="6" id="KW-1185">Reference proteome</keyword>
<dbReference type="RefSeq" id="WP_138217854.1">
    <property type="nucleotide sequence ID" value="NZ_VAUO01000001.1"/>
</dbReference>
<dbReference type="InterPro" id="IPR001242">
    <property type="entry name" value="Condensation_dom"/>
</dbReference>
<dbReference type="NCBIfam" id="TIGR01733">
    <property type="entry name" value="AA-adenyl-dom"/>
    <property type="match status" value="2"/>
</dbReference>
<dbReference type="GO" id="GO:0031177">
    <property type="term" value="F:phosphopantetheine binding"/>
    <property type="evidence" value="ECO:0007669"/>
    <property type="project" value="InterPro"/>
</dbReference>
<dbReference type="InterPro" id="IPR045851">
    <property type="entry name" value="AMP-bd_C_sf"/>
</dbReference>